<dbReference type="OrthoDB" id="10001855at2"/>
<dbReference type="EMBL" id="LFJJ01000064">
    <property type="protein sequence ID" value="KND60401.1"/>
    <property type="molecule type" value="Genomic_DNA"/>
</dbReference>
<dbReference type="Proteomes" id="UP000036959">
    <property type="component" value="Unassembled WGS sequence"/>
</dbReference>
<keyword evidence="3" id="KW-1185">Reference proteome</keyword>
<evidence type="ECO:0000313" key="3">
    <source>
        <dbReference type="Proteomes" id="UP000036959"/>
    </source>
</evidence>
<accession>A0A0L0MDM7</accession>
<proteinExistence type="predicted"/>
<evidence type="ECO:0000256" key="1">
    <source>
        <dbReference type="SAM" id="SignalP"/>
    </source>
</evidence>
<evidence type="ECO:0000313" key="2">
    <source>
        <dbReference type="EMBL" id="KND60401.1"/>
    </source>
</evidence>
<dbReference type="RefSeq" id="WP_050453728.1">
    <property type="nucleotide sequence ID" value="NZ_LFJJ01000064.1"/>
</dbReference>
<protein>
    <submittedName>
        <fullName evidence="2">Uncharacterized protein</fullName>
    </submittedName>
</protein>
<gene>
    <name evidence="2" type="ORF">BVER_03839c</name>
</gene>
<dbReference type="PATRIC" id="fig|242163.4.peg.6090"/>
<sequence length="242" mass="26385">MKSFRRFFIDYLMIPLLVPAACAAIAAYHVSREIDANDYAVLREAWPRLHQPTRDAIADAMKRGDGTISTWAYTKLFRLAMNDAGALTLAGASDSAADERAALVRTMNPATLAGKEMSLMKGTAFECLSYFTATYLIDAKDNSPVQCIVTNDVHATLSGKTIIPRKSRLFGWKKGDQVEWTSWTTEGGIVVGDKVLNGTAFVSRIPLPTHDPLTGKPLDDDKPFIVIALHDIDVPAIAVSAN</sequence>
<organism evidence="2 3">
    <name type="scientific">Candidatus Burkholderia verschuerenii</name>
    <dbReference type="NCBI Taxonomy" id="242163"/>
    <lineage>
        <taxon>Bacteria</taxon>
        <taxon>Pseudomonadati</taxon>
        <taxon>Pseudomonadota</taxon>
        <taxon>Betaproteobacteria</taxon>
        <taxon>Burkholderiales</taxon>
        <taxon>Burkholderiaceae</taxon>
        <taxon>Burkholderia</taxon>
    </lineage>
</organism>
<feature type="signal peptide" evidence="1">
    <location>
        <begin position="1"/>
        <end position="23"/>
    </location>
</feature>
<name>A0A0L0MDM7_9BURK</name>
<comment type="caution">
    <text evidence="2">The sequence shown here is derived from an EMBL/GenBank/DDBJ whole genome shotgun (WGS) entry which is preliminary data.</text>
</comment>
<keyword evidence="1" id="KW-0732">Signal</keyword>
<reference evidence="3" key="1">
    <citation type="submission" date="2015-06" db="EMBL/GenBank/DDBJ databases">
        <title>Comparative genomics of Burkholderia leaf nodule symbionts.</title>
        <authorList>
            <person name="Carlier A."/>
            <person name="Eberl L."/>
            <person name="Pinto-Carbo M."/>
        </authorList>
    </citation>
    <scope>NUCLEOTIDE SEQUENCE [LARGE SCALE GENOMIC DNA]</scope>
    <source>
        <strain evidence="3">UZHbot4</strain>
    </source>
</reference>
<dbReference type="AlphaFoldDB" id="A0A0L0MDM7"/>
<feature type="chain" id="PRO_5005544159" evidence="1">
    <location>
        <begin position="24"/>
        <end position="242"/>
    </location>
</feature>